<dbReference type="EC" id="2.5.1.54" evidence="5"/>
<name>A0ABP0IN28_9DINO</name>
<dbReference type="InterPro" id="IPR013785">
    <property type="entry name" value="Aldolase_TIM"/>
</dbReference>
<evidence type="ECO:0000256" key="5">
    <source>
        <dbReference type="RuleBase" id="RU363071"/>
    </source>
</evidence>
<keyword evidence="8" id="KW-1185">Reference proteome</keyword>
<dbReference type="Proteomes" id="UP001642464">
    <property type="component" value="Unassembled WGS sequence"/>
</dbReference>
<evidence type="ECO:0000313" key="7">
    <source>
        <dbReference type="EMBL" id="CAK9003718.1"/>
    </source>
</evidence>
<dbReference type="Gene3D" id="3.20.20.70">
    <property type="entry name" value="Aldolase class I"/>
    <property type="match status" value="1"/>
</dbReference>
<accession>A0ABP0IN28</accession>
<proteinExistence type="inferred from homology"/>
<comment type="similarity">
    <text evidence="2 5">Belongs to the class-II DAHP synthase family.</text>
</comment>
<evidence type="ECO:0000256" key="4">
    <source>
        <dbReference type="ARBA" id="ARBA00047508"/>
    </source>
</evidence>
<comment type="pathway">
    <text evidence="1 5">Metabolic intermediate biosynthesis; chorismate biosynthesis; chorismate from D-erythrose 4-phosphate and phosphoenolpyruvate: step 1/7.</text>
</comment>
<dbReference type="PANTHER" id="PTHR21337">
    <property type="entry name" value="PHOSPHO-2-DEHYDRO-3-DEOXYHEPTONATE ALDOLASE 1, 2"/>
    <property type="match status" value="1"/>
</dbReference>
<evidence type="ECO:0000256" key="2">
    <source>
        <dbReference type="ARBA" id="ARBA00008911"/>
    </source>
</evidence>
<reference evidence="7 8" key="1">
    <citation type="submission" date="2024-02" db="EMBL/GenBank/DDBJ databases">
        <authorList>
            <person name="Chen Y."/>
            <person name="Shah S."/>
            <person name="Dougan E. K."/>
            <person name="Thang M."/>
            <person name="Chan C."/>
        </authorList>
    </citation>
    <scope>NUCLEOTIDE SEQUENCE [LARGE SCALE GENOMIC DNA]</scope>
</reference>
<evidence type="ECO:0000256" key="1">
    <source>
        <dbReference type="ARBA" id="ARBA00004688"/>
    </source>
</evidence>
<keyword evidence="5" id="KW-0057">Aromatic amino acid biosynthesis</keyword>
<keyword evidence="5" id="KW-0028">Amino-acid biosynthesis</keyword>
<keyword evidence="3 5" id="KW-0808">Transferase</keyword>
<comment type="caution">
    <text evidence="7">The sequence shown here is derived from an EMBL/GenBank/DDBJ whole genome shotgun (WGS) entry which is preliminary data.</text>
</comment>
<dbReference type="PANTHER" id="PTHR21337:SF0">
    <property type="entry name" value="PHOSPHO-2-DEHYDRO-3-DEOXYHEPTONATE ALDOLASE"/>
    <property type="match status" value="1"/>
</dbReference>
<dbReference type="EMBL" id="CAXAMM010004470">
    <property type="protein sequence ID" value="CAK9003718.1"/>
    <property type="molecule type" value="Genomic_DNA"/>
</dbReference>
<dbReference type="Pfam" id="PF01474">
    <property type="entry name" value="DAHP_synth_2"/>
    <property type="match status" value="1"/>
</dbReference>
<evidence type="ECO:0000313" key="8">
    <source>
        <dbReference type="Proteomes" id="UP001642464"/>
    </source>
</evidence>
<evidence type="ECO:0000256" key="6">
    <source>
        <dbReference type="SAM" id="MobiDB-lite"/>
    </source>
</evidence>
<evidence type="ECO:0000256" key="3">
    <source>
        <dbReference type="ARBA" id="ARBA00022679"/>
    </source>
</evidence>
<gene>
    <name evidence="7" type="ORF">SCF082_LOCUS7873</name>
</gene>
<sequence>MSEWSPQSWRSLPKYQMAEWEDEAVADKVFAKLGKLPPLVQAKECDRLKSLLAEAGRGERFMVQGGDCAERFLDCESERLETQLKLILQMGMILEHISGKPIGKICRVAGQYGKPRSKPTEVVEGLGEIMSFKGDNINGFDPKDRKWDPQRLLEGYWHSAATLNFLRGYAANGDHTPVQSIEISDLKGSEHAASYTADAQAIAQKPLSSEQLEFFTSHEAMQLDLEEALTRAVGSKYYNLSAHLVWIGDRTRQLDCAHIEYFRGISNPIGVKVGPSMKNDELKDLVTVLNPKKEEGRLMLITRYGAGKAEAMLPGHIQAVKESGVPVTWQCDGVHGNGVVASNKLKTRCFDDIMTEILEVIAIHQRCGSVLGGIHLEVTGQSSVTEVVGGSMNITEDMLLQNYETYCDPRLNYAQAIEATFRVANEMPSAERAESAESPKLGGELPSPPRNIRTAIC</sequence>
<dbReference type="InterPro" id="IPR002480">
    <property type="entry name" value="DAHP_synth_2"/>
</dbReference>
<feature type="region of interest" description="Disordered" evidence="6">
    <location>
        <begin position="428"/>
        <end position="457"/>
    </location>
</feature>
<organism evidence="7 8">
    <name type="scientific">Durusdinium trenchii</name>
    <dbReference type="NCBI Taxonomy" id="1381693"/>
    <lineage>
        <taxon>Eukaryota</taxon>
        <taxon>Sar</taxon>
        <taxon>Alveolata</taxon>
        <taxon>Dinophyceae</taxon>
        <taxon>Suessiales</taxon>
        <taxon>Symbiodiniaceae</taxon>
        <taxon>Durusdinium</taxon>
    </lineage>
</organism>
<comment type="catalytic activity">
    <reaction evidence="4 5">
        <text>D-erythrose 4-phosphate + phosphoenolpyruvate + H2O = 7-phospho-2-dehydro-3-deoxy-D-arabino-heptonate + phosphate</text>
        <dbReference type="Rhea" id="RHEA:14717"/>
        <dbReference type="ChEBI" id="CHEBI:15377"/>
        <dbReference type="ChEBI" id="CHEBI:16897"/>
        <dbReference type="ChEBI" id="CHEBI:43474"/>
        <dbReference type="ChEBI" id="CHEBI:58394"/>
        <dbReference type="ChEBI" id="CHEBI:58702"/>
        <dbReference type="EC" id="2.5.1.54"/>
    </reaction>
</comment>
<protein>
    <recommendedName>
        <fullName evidence="5">Phospho-2-dehydro-3-deoxyheptonate aldolase</fullName>
        <ecNumber evidence="5">2.5.1.54</ecNumber>
    </recommendedName>
</protein>
<dbReference type="SUPFAM" id="SSF51569">
    <property type="entry name" value="Aldolase"/>
    <property type="match status" value="1"/>
</dbReference>